<name>A0A806JZC4_9BACT</name>
<accession>A0A806JZC4</accession>
<dbReference type="InterPro" id="IPR018873">
    <property type="entry name" value="KilA-N_DNA-bd_domain"/>
</dbReference>
<proteinExistence type="predicted"/>
<evidence type="ECO:0000313" key="2">
    <source>
        <dbReference type="EMBL" id="AGS52552.1"/>
    </source>
</evidence>
<reference evidence="2" key="1">
    <citation type="submission" date="2012-03" db="EMBL/GenBank/DDBJ databases">
        <title>Functional metagenomics reveals considerable lignocellulase gene clusters in the gut microbiome of a wood-feeding higher termite.</title>
        <authorList>
            <person name="Liu N."/>
        </authorList>
    </citation>
    <scope>NUCLEOTIDE SEQUENCE</scope>
</reference>
<protein>
    <recommendedName>
        <fullName evidence="1">KilA-N DNA-binding domain-containing protein</fullName>
    </recommendedName>
</protein>
<dbReference type="Pfam" id="PF10543">
    <property type="entry name" value="ORF6N"/>
    <property type="match status" value="1"/>
</dbReference>
<organism evidence="2">
    <name type="scientific">uncultured bacterium contig00023</name>
    <dbReference type="NCBI Taxonomy" id="1181512"/>
    <lineage>
        <taxon>Bacteria</taxon>
        <taxon>environmental samples</taxon>
    </lineage>
</organism>
<dbReference type="AlphaFoldDB" id="A0A806JZC4"/>
<evidence type="ECO:0000259" key="1">
    <source>
        <dbReference type="Pfam" id="PF10543"/>
    </source>
</evidence>
<sequence length="177" mass="20640">MGKLANIKSMIYEIRNRQVMLDEDLAKMYQVETKRLNEAVKRNIDRFPKEFMFQLTEKEFEILKSQFATSSWGGRRKLPFAFTEHGVIMLSSVLNSRVATKINIAVIRAFIDMRRYIAKPIREKLDNLEKVLMLHIDDTNHNLGKHAAVINEIIAKLNNLIETPQKPKPRIGFRTNN</sequence>
<feature type="domain" description="KilA-N DNA-binding" evidence="1">
    <location>
        <begin position="10"/>
        <end position="93"/>
    </location>
</feature>
<dbReference type="EMBL" id="JQ844201">
    <property type="protein sequence ID" value="AGS52552.1"/>
    <property type="molecule type" value="Genomic_DNA"/>
</dbReference>